<dbReference type="EMBL" id="SGPL01000645">
    <property type="protein sequence ID" value="THH09240.1"/>
    <property type="molecule type" value="Genomic_DNA"/>
</dbReference>
<gene>
    <name evidence="1" type="ORF">EW146_g8734</name>
</gene>
<dbReference type="AlphaFoldDB" id="A0A4S4LHE6"/>
<reference evidence="1 2" key="1">
    <citation type="submission" date="2019-02" db="EMBL/GenBank/DDBJ databases">
        <title>Genome sequencing of the rare red list fungi Bondarzewia mesenterica.</title>
        <authorList>
            <person name="Buettner E."/>
            <person name="Kellner H."/>
        </authorList>
    </citation>
    <scope>NUCLEOTIDE SEQUENCE [LARGE SCALE GENOMIC DNA]</scope>
    <source>
        <strain evidence="1 2">DSM 108281</strain>
    </source>
</reference>
<name>A0A4S4LHE6_9AGAM</name>
<dbReference type="Proteomes" id="UP000310158">
    <property type="component" value="Unassembled WGS sequence"/>
</dbReference>
<proteinExistence type="predicted"/>
<organism evidence="1 2">
    <name type="scientific">Bondarzewia mesenterica</name>
    <dbReference type="NCBI Taxonomy" id="1095465"/>
    <lineage>
        <taxon>Eukaryota</taxon>
        <taxon>Fungi</taxon>
        <taxon>Dikarya</taxon>
        <taxon>Basidiomycota</taxon>
        <taxon>Agaricomycotina</taxon>
        <taxon>Agaricomycetes</taxon>
        <taxon>Russulales</taxon>
        <taxon>Bondarzewiaceae</taxon>
        <taxon>Bondarzewia</taxon>
    </lineage>
</organism>
<accession>A0A4S4LHE6</accession>
<sequence>MSFTTFSNNTSVAPATSSTRLVDAAMDVSSLIANVAKDVGDAAGCAPASVAASIIIRILASLKVCSVGRPTSQDHQPLFPAFTVLPSNVLPPCSPETGYR</sequence>
<comment type="caution">
    <text evidence="1">The sequence shown here is derived from an EMBL/GenBank/DDBJ whole genome shotgun (WGS) entry which is preliminary data.</text>
</comment>
<evidence type="ECO:0000313" key="1">
    <source>
        <dbReference type="EMBL" id="THH09240.1"/>
    </source>
</evidence>
<evidence type="ECO:0000313" key="2">
    <source>
        <dbReference type="Proteomes" id="UP000310158"/>
    </source>
</evidence>
<keyword evidence="2" id="KW-1185">Reference proteome</keyword>
<protein>
    <submittedName>
        <fullName evidence="1">Uncharacterized protein</fullName>
    </submittedName>
</protein>